<dbReference type="InterPro" id="IPR023997">
    <property type="entry name" value="TonB-dep_OMP_SusC/RagA_CS"/>
</dbReference>
<feature type="domain" description="TonB-dependent receptor plug" evidence="8">
    <location>
        <begin position="125"/>
        <end position="233"/>
    </location>
</feature>
<dbReference type="GO" id="GO:0009279">
    <property type="term" value="C:cell outer membrane"/>
    <property type="evidence" value="ECO:0007669"/>
    <property type="project" value="UniProtKB-SubCell"/>
</dbReference>
<sequence>MKKQIPVYLGVLIFFLICSPVVTAYAQQKVFKTISGKVADGMNEPLAGVTVMIKGKQTAVQTNNDGLYSIPVADSMNVMLRFSYMGFTTREIWVAAKNTILNVVLQSDVKALDDVVIIGYGSVRRRDLTGAVGQADVGDMKKAPVPSFAEALAGRVAGVQVNSNDGQPGNEMNIVVRGNNSVTQDNSPLYVIDGFPVETASNNIINPEEIESIEVLKDASATAIYGARGANGVIMITTKKGKKGEPVISYDGWVGSHQVNKKQEVLSPYEFVKYQLEQNPTVYTPIYLNNGKTIEDYRDVKGINWQDQVLRTALVQNHNLAIRGGNEKTRYSLSGSYLDQQGVILNSGFRRYQGRFGLEQDVSTKFRASVNVNYSATKRYGTIAADAQTSPTASLMYSMWGFRPVTGDSIKDANLLEQLFDPDIDPSANTDLRINPLLATINEYNPLFNNVLIVNTLGEYKITKDLSFRVTGGLTSTNQRRELFNNSNSRLGHNYTNNKVNGTISNREITNLLNENTIRYNKRFSKDHNLKVLAGVTIQDIRDFSNGFTSTLVPNESLGIKGLDEGQITAAPTTDLSSGLLSYLSRVDYSYRNRYLFTASIRADGSSKFLKENRWAYFPSAAFAWRMKDESFMQKLEFLSEGKVRIGYGATGNNRVGEYAALTALQINASSGYATGNNAGQGIVPTNLGNTALKWETTVQSNAGIDLGFFKNRISLTADYYYKETKDLLLRATLAPSMGFLYAFKNIGRVSNRGLELTLSTINIERKNFSWSSDFNIAFNRNKVLSLNEDEPSLATRVTWGNFNNAFPYIAIPGKPIALFYGMLFDGVYQYSDFDGTTGRGYVLKRGIPNNGVARENIKPGDVRFKDINGDSQIDNNDLTIIGDPNPLHTGGFNNNLSYKKFDLNVFLQWSYGGDLLNANRIEFEGGDPVTRNFLNMFESFENRWTPENQTNDLYRVGGQGPAVYSSRTIEDGSFLRLKTLALGYTLPATVLKKINVKTLRIYAAAQNLVTWTNYSGLDPEVSTVNSALTPGFDWSPYPRPRTITLGLNATF</sequence>
<dbReference type="InterPro" id="IPR023996">
    <property type="entry name" value="TonB-dep_OMP_SusC/RagA"/>
</dbReference>
<evidence type="ECO:0000256" key="1">
    <source>
        <dbReference type="ARBA" id="ARBA00004571"/>
    </source>
</evidence>
<evidence type="ECO:0000313" key="10">
    <source>
        <dbReference type="Proteomes" id="UP000322918"/>
    </source>
</evidence>
<dbReference type="Pfam" id="PF13715">
    <property type="entry name" value="CarbopepD_reg_2"/>
    <property type="match status" value="1"/>
</dbReference>
<dbReference type="Gene3D" id="2.60.40.1120">
    <property type="entry name" value="Carboxypeptidase-like, regulatory domain"/>
    <property type="match status" value="1"/>
</dbReference>
<reference evidence="9 10" key="1">
    <citation type="submission" date="2019-09" db="EMBL/GenBank/DDBJ databases">
        <title>Pararcticibacter amylolyticus gen. nov., sp. nov., isolated from a rottenly hemp rope, and reclassification of Pedobacter tournemirensis as Pararcticibacter tournemirensis comb. nov.</title>
        <authorList>
            <person name="Cai Y."/>
        </authorList>
    </citation>
    <scope>NUCLEOTIDE SEQUENCE [LARGE SCALE GENOMIC DNA]</scope>
    <source>
        <strain evidence="9 10">TF5-37.2-LB10</strain>
    </source>
</reference>
<proteinExistence type="inferred from homology"/>
<evidence type="ECO:0000256" key="5">
    <source>
        <dbReference type="ARBA" id="ARBA00023136"/>
    </source>
</evidence>
<dbReference type="InterPro" id="IPR039426">
    <property type="entry name" value="TonB-dep_rcpt-like"/>
</dbReference>
<dbReference type="EMBL" id="VWNE01000023">
    <property type="protein sequence ID" value="KAA8481533.1"/>
    <property type="molecule type" value="Genomic_DNA"/>
</dbReference>
<dbReference type="Gene3D" id="2.170.130.10">
    <property type="entry name" value="TonB-dependent receptor, plug domain"/>
    <property type="match status" value="1"/>
</dbReference>
<dbReference type="NCBIfam" id="TIGR04056">
    <property type="entry name" value="OMP_RagA_SusC"/>
    <property type="match status" value="1"/>
</dbReference>
<comment type="caution">
    <text evidence="9">The sequence shown here is derived from an EMBL/GenBank/DDBJ whole genome shotgun (WGS) entry which is preliminary data.</text>
</comment>
<comment type="subcellular location">
    <subcellularLocation>
        <location evidence="1 7">Cell outer membrane</location>
        <topology evidence="1 7">Multi-pass membrane protein</topology>
    </subcellularLocation>
</comment>
<evidence type="ECO:0000259" key="8">
    <source>
        <dbReference type="Pfam" id="PF07715"/>
    </source>
</evidence>
<dbReference type="OrthoDB" id="9768177at2"/>
<protein>
    <submittedName>
        <fullName evidence="9">TonB-dependent receptor</fullName>
    </submittedName>
</protein>
<keyword evidence="2 7" id="KW-0813">Transport</keyword>
<evidence type="ECO:0000313" key="9">
    <source>
        <dbReference type="EMBL" id="KAA8481533.1"/>
    </source>
</evidence>
<dbReference type="SUPFAM" id="SSF49464">
    <property type="entry name" value="Carboxypeptidase regulatory domain-like"/>
    <property type="match status" value="1"/>
</dbReference>
<dbReference type="FunFam" id="2.170.130.10:FF:000008">
    <property type="entry name" value="SusC/RagA family TonB-linked outer membrane protein"/>
    <property type="match status" value="1"/>
</dbReference>
<dbReference type="PROSITE" id="PS52016">
    <property type="entry name" value="TONB_DEPENDENT_REC_3"/>
    <property type="match status" value="1"/>
</dbReference>
<keyword evidence="4 7" id="KW-0812">Transmembrane</keyword>
<gene>
    <name evidence="9" type="ORF">F1649_14505</name>
</gene>
<keyword evidence="9" id="KW-0675">Receptor</keyword>
<keyword evidence="3 7" id="KW-1134">Transmembrane beta strand</keyword>
<organism evidence="9 10">
    <name type="scientific">Arcticibacter tournemirensis</name>
    <dbReference type="NCBI Taxonomy" id="699437"/>
    <lineage>
        <taxon>Bacteria</taxon>
        <taxon>Pseudomonadati</taxon>
        <taxon>Bacteroidota</taxon>
        <taxon>Sphingobacteriia</taxon>
        <taxon>Sphingobacteriales</taxon>
        <taxon>Sphingobacteriaceae</taxon>
        <taxon>Arcticibacter</taxon>
    </lineage>
</organism>
<keyword evidence="10" id="KW-1185">Reference proteome</keyword>
<accession>A0A5M9H3N4</accession>
<evidence type="ECO:0000256" key="4">
    <source>
        <dbReference type="ARBA" id="ARBA00022692"/>
    </source>
</evidence>
<comment type="similarity">
    <text evidence="7">Belongs to the TonB-dependent receptor family.</text>
</comment>
<evidence type="ECO:0000256" key="7">
    <source>
        <dbReference type="PROSITE-ProRule" id="PRU01360"/>
    </source>
</evidence>
<name>A0A5M9H3N4_9SPHI</name>
<dbReference type="SUPFAM" id="SSF56935">
    <property type="entry name" value="Porins"/>
    <property type="match status" value="1"/>
</dbReference>
<dbReference type="RefSeq" id="WP_141813789.1">
    <property type="nucleotide sequence ID" value="NZ_VFPL01000001.1"/>
</dbReference>
<dbReference type="InterPro" id="IPR008969">
    <property type="entry name" value="CarboxyPept-like_regulatory"/>
</dbReference>
<dbReference type="AlphaFoldDB" id="A0A5M9H3N4"/>
<evidence type="ECO:0000256" key="3">
    <source>
        <dbReference type="ARBA" id="ARBA00022452"/>
    </source>
</evidence>
<dbReference type="InterPro" id="IPR036942">
    <property type="entry name" value="Beta-barrel_TonB_sf"/>
</dbReference>
<dbReference type="NCBIfam" id="TIGR04057">
    <property type="entry name" value="SusC_RagA_signa"/>
    <property type="match status" value="1"/>
</dbReference>
<dbReference type="InterPro" id="IPR012910">
    <property type="entry name" value="Plug_dom"/>
</dbReference>
<evidence type="ECO:0000256" key="2">
    <source>
        <dbReference type="ARBA" id="ARBA00022448"/>
    </source>
</evidence>
<keyword evidence="6 7" id="KW-0998">Cell outer membrane</keyword>
<keyword evidence="5 7" id="KW-0472">Membrane</keyword>
<evidence type="ECO:0000256" key="6">
    <source>
        <dbReference type="ARBA" id="ARBA00023237"/>
    </source>
</evidence>
<dbReference type="InterPro" id="IPR037066">
    <property type="entry name" value="Plug_dom_sf"/>
</dbReference>
<dbReference type="Pfam" id="PF07715">
    <property type="entry name" value="Plug"/>
    <property type="match status" value="1"/>
</dbReference>
<dbReference type="Proteomes" id="UP000322918">
    <property type="component" value="Unassembled WGS sequence"/>
</dbReference>
<dbReference type="Gene3D" id="2.40.170.20">
    <property type="entry name" value="TonB-dependent receptor, beta-barrel domain"/>
    <property type="match status" value="1"/>
</dbReference>